<accession>A0A1I6GAL9</accession>
<keyword evidence="1" id="KW-0812">Transmembrane</keyword>
<keyword evidence="1" id="KW-0472">Membrane</keyword>
<feature type="transmembrane region" description="Helical" evidence="1">
    <location>
        <begin position="72"/>
        <end position="97"/>
    </location>
</feature>
<proteinExistence type="predicted"/>
<feature type="transmembrane region" description="Helical" evidence="1">
    <location>
        <begin position="109"/>
        <end position="126"/>
    </location>
</feature>
<dbReference type="AlphaFoldDB" id="A0A1I6GAL9"/>
<evidence type="ECO:0000313" key="3">
    <source>
        <dbReference type="Proteomes" id="UP000198531"/>
    </source>
</evidence>
<organism evidence="2 3">
    <name type="scientific">Halogeometricum rufum</name>
    <dbReference type="NCBI Taxonomy" id="553469"/>
    <lineage>
        <taxon>Archaea</taxon>
        <taxon>Methanobacteriati</taxon>
        <taxon>Methanobacteriota</taxon>
        <taxon>Stenosarchaea group</taxon>
        <taxon>Halobacteria</taxon>
        <taxon>Halobacteriales</taxon>
        <taxon>Haloferacaceae</taxon>
        <taxon>Halogeometricum</taxon>
    </lineage>
</organism>
<dbReference type="STRING" id="553469.SAMN04487947_0838"/>
<reference evidence="3" key="1">
    <citation type="submission" date="2016-10" db="EMBL/GenBank/DDBJ databases">
        <authorList>
            <person name="Varghese N."/>
            <person name="Submissions S."/>
        </authorList>
    </citation>
    <scope>NUCLEOTIDE SEQUENCE [LARGE SCALE GENOMIC DNA]</scope>
    <source>
        <strain evidence="3">CGMCC 1.7736</strain>
    </source>
</reference>
<evidence type="ECO:0000256" key="1">
    <source>
        <dbReference type="SAM" id="Phobius"/>
    </source>
</evidence>
<dbReference type="OrthoDB" id="253248at2157"/>
<gene>
    <name evidence="2" type="ORF">SAMN04487947_0838</name>
</gene>
<dbReference type="EMBL" id="FOYT01000001">
    <property type="protein sequence ID" value="SFR39256.1"/>
    <property type="molecule type" value="Genomic_DNA"/>
</dbReference>
<keyword evidence="1" id="KW-1133">Transmembrane helix</keyword>
<dbReference type="RefSeq" id="WP_089804866.1">
    <property type="nucleotide sequence ID" value="NZ_FOYT01000001.1"/>
</dbReference>
<keyword evidence="3" id="KW-1185">Reference proteome</keyword>
<feature type="transmembrane region" description="Helical" evidence="1">
    <location>
        <begin position="43"/>
        <end position="60"/>
    </location>
</feature>
<name>A0A1I6GAL9_9EURY</name>
<evidence type="ECO:0000313" key="2">
    <source>
        <dbReference type="EMBL" id="SFR39256.1"/>
    </source>
</evidence>
<feature type="transmembrane region" description="Helical" evidence="1">
    <location>
        <begin position="12"/>
        <end position="31"/>
    </location>
</feature>
<protein>
    <submittedName>
        <fullName evidence="2">Uncharacterized protein</fullName>
    </submittedName>
</protein>
<sequence length="147" mass="15771">MDGFRKRLAKSVTAAVGSFVLFGVVTDLIPTPLYIRQVPRTELDYLFLVLTAAFLGLYVFQRTPDRRSDDGTATTGAVVGFLAFGCPICNAFLLALFSSSALMTYLDPLRPVLGVLSIALFGGLLYSRSQRACDSCADAEPTGSTSD</sequence>
<dbReference type="Proteomes" id="UP000198531">
    <property type="component" value="Unassembled WGS sequence"/>
</dbReference>